<dbReference type="InParanoid" id="A0A0H2R6R8"/>
<dbReference type="EMBL" id="KQ086348">
    <property type="protein sequence ID" value="KLO05188.1"/>
    <property type="molecule type" value="Genomic_DNA"/>
</dbReference>
<evidence type="ECO:0000313" key="2">
    <source>
        <dbReference type="Proteomes" id="UP000053477"/>
    </source>
</evidence>
<gene>
    <name evidence="1" type="ORF">SCHPADRAFT_896458</name>
</gene>
<reference evidence="1 2" key="1">
    <citation type="submission" date="2015-04" db="EMBL/GenBank/DDBJ databases">
        <title>Complete genome sequence of Schizopora paradoxa KUC8140, a cosmopolitan wood degrader in East Asia.</title>
        <authorList>
            <consortium name="DOE Joint Genome Institute"/>
            <person name="Min B."/>
            <person name="Park H."/>
            <person name="Jang Y."/>
            <person name="Kim J.-J."/>
            <person name="Kim K.H."/>
            <person name="Pangilinan J."/>
            <person name="Lipzen A."/>
            <person name="Riley R."/>
            <person name="Grigoriev I.V."/>
            <person name="Spatafora J.W."/>
            <person name="Choi I.-G."/>
        </authorList>
    </citation>
    <scope>NUCLEOTIDE SEQUENCE [LARGE SCALE GENOMIC DNA]</scope>
    <source>
        <strain evidence="1 2">KUC8140</strain>
    </source>
</reference>
<dbReference type="AlphaFoldDB" id="A0A0H2R6R8"/>
<sequence length="167" mass="19143">MSTLFLPYSTRYSKLMTTSATPLFSSFEFAIILKDGVVHFNPSMFWIDHESEEEWLETDGDEPGGMRGVVGRQSKREKSVNVAKMSDDHKAYDNALLTYNRKYVLADEASHRPRNDEGTQDTEESFWRAVRSRDLRTPLARPLLGRTAKEGLTIRHDTTNDVQRCVP</sequence>
<evidence type="ECO:0000313" key="1">
    <source>
        <dbReference type="EMBL" id="KLO05188.1"/>
    </source>
</evidence>
<protein>
    <submittedName>
        <fullName evidence="1">Uncharacterized protein</fullName>
    </submittedName>
</protein>
<name>A0A0H2R6R8_9AGAM</name>
<keyword evidence="2" id="KW-1185">Reference proteome</keyword>
<organism evidence="1 2">
    <name type="scientific">Schizopora paradoxa</name>
    <dbReference type="NCBI Taxonomy" id="27342"/>
    <lineage>
        <taxon>Eukaryota</taxon>
        <taxon>Fungi</taxon>
        <taxon>Dikarya</taxon>
        <taxon>Basidiomycota</taxon>
        <taxon>Agaricomycotina</taxon>
        <taxon>Agaricomycetes</taxon>
        <taxon>Hymenochaetales</taxon>
        <taxon>Schizoporaceae</taxon>
        <taxon>Schizopora</taxon>
    </lineage>
</organism>
<proteinExistence type="predicted"/>
<accession>A0A0H2R6R8</accession>
<dbReference type="Proteomes" id="UP000053477">
    <property type="component" value="Unassembled WGS sequence"/>
</dbReference>